<dbReference type="Proteomes" id="UP000001137">
    <property type="component" value="Chromosome"/>
</dbReference>
<dbReference type="GO" id="GO:0051539">
    <property type="term" value="F:4 iron, 4 sulfur cluster binding"/>
    <property type="evidence" value="ECO:0007669"/>
    <property type="project" value="UniProtKB-KW"/>
</dbReference>
<protein>
    <recommendedName>
        <fullName evidence="3 10">Quinolinate synthase</fullName>
        <ecNumber evidence="3 10">2.5.1.72</ecNumber>
    </recommendedName>
</protein>
<evidence type="ECO:0000256" key="10">
    <source>
        <dbReference type="NCBIfam" id="TIGR00550"/>
    </source>
</evidence>
<keyword evidence="9" id="KW-0411">Iron-sulfur</keyword>
<evidence type="ECO:0000256" key="3">
    <source>
        <dbReference type="ARBA" id="ARBA00012669"/>
    </source>
</evidence>
<organism evidence="11 12">
    <name type="scientific">Caldivirga maquilingensis (strain ATCC 700844 / DSM 13496 / JCM 10307 / IC-167)</name>
    <dbReference type="NCBI Taxonomy" id="397948"/>
    <lineage>
        <taxon>Archaea</taxon>
        <taxon>Thermoproteota</taxon>
        <taxon>Thermoprotei</taxon>
        <taxon>Thermoproteales</taxon>
        <taxon>Thermoproteaceae</taxon>
        <taxon>Caldivirga</taxon>
    </lineage>
</organism>
<gene>
    <name evidence="11" type="ordered locus">Cmaq_1792</name>
</gene>
<dbReference type="GO" id="GO:0008168">
    <property type="term" value="F:methyltransferase activity"/>
    <property type="evidence" value="ECO:0007669"/>
    <property type="project" value="UniProtKB-KW"/>
</dbReference>
<evidence type="ECO:0000313" key="12">
    <source>
        <dbReference type="Proteomes" id="UP000001137"/>
    </source>
</evidence>
<evidence type="ECO:0000256" key="6">
    <source>
        <dbReference type="ARBA" id="ARBA00022679"/>
    </source>
</evidence>
<dbReference type="STRING" id="397948.Cmaq_1792"/>
<dbReference type="PANTHER" id="PTHR30573">
    <property type="entry name" value="QUINOLINATE SYNTHETASE A"/>
    <property type="match status" value="1"/>
</dbReference>
<accession>A8MAY6</accession>
<dbReference type="GeneID" id="5708875"/>
<dbReference type="InterPro" id="IPR036094">
    <property type="entry name" value="NadA_sf"/>
</dbReference>
<dbReference type="RefSeq" id="WP_012186834.1">
    <property type="nucleotide sequence ID" value="NC_009954.1"/>
</dbReference>
<evidence type="ECO:0000256" key="4">
    <source>
        <dbReference type="ARBA" id="ARBA00022485"/>
    </source>
</evidence>
<keyword evidence="4" id="KW-0004">4Fe-4S</keyword>
<dbReference type="Pfam" id="PF02445">
    <property type="entry name" value="NadA"/>
    <property type="match status" value="1"/>
</dbReference>
<evidence type="ECO:0000256" key="5">
    <source>
        <dbReference type="ARBA" id="ARBA00022642"/>
    </source>
</evidence>
<evidence type="ECO:0000256" key="1">
    <source>
        <dbReference type="ARBA" id="ARBA00001966"/>
    </source>
</evidence>
<evidence type="ECO:0000256" key="8">
    <source>
        <dbReference type="ARBA" id="ARBA00023004"/>
    </source>
</evidence>
<dbReference type="eggNOG" id="arCOG04459">
    <property type="taxonomic scope" value="Archaea"/>
</dbReference>
<evidence type="ECO:0000313" key="11">
    <source>
        <dbReference type="EMBL" id="ABW02615.1"/>
    </source>
</evidence>
<dbReference type="GO" id="GO:0046872">
    <property type="term" value="F:metal ion binding"/>
    <property type="evidence" value="ECO:0007669"/>
    <property type="project" value="UniProtKB-KW"/>
</dbReference>
<name>A8MAY6_CALMQ</name>
<keyword evidence="8" id="KW-0408">Iron</keyword>
<dbReference type="HOGENOM" id="CLU_047382_0_0_2"/>
<dbReference type="EMBL" id="CP000852">
    <property type="protein sequence ID" value="ABW02615.1"/>
    <property type="molecule type" value="Genomic_DNA"/>
</dbReference>
<dbReference type="UniPathway" id="UPA00253">
    <property type="reaction ID" value="UER00327"/>
</dbReference>
<evidence type="ECO:0000256" key="2">
    <source>
        <dbReference type="ARBA" id="ARBA00005065"/>
    </source>
</evidence>
<evidence type="ECO:0000256" key="7">
    <source>
        <dbReference type="ARBA" id="ARBA00022723"/>
    </source>
</evidence>
<reference evidence="11 12" key="1">
    <citation type="submission" date="2007-10" db="EMBL/GenBank/DDBJ databases">
        <title>Complete sequence of Caldivirga maquilingensis IC-167.</title>
        <authorList>
            <consortium name="US DOE Joint Genome Institute"/>
            <person name="Copeland A."/>
            <person name="Lucas S."/>
            <person name="Lapidus A."/>
            <person name="Barry K."/>
            <person name="Glavina del Rio T."/>
            <person name="Dalin E."/>
            <person name="Tice H."/>
            <person name="Pitluck S."/>
            <person name="Saunders E."/>
            <person name="Brettin T."/>
            <person name="Bruce D."/>
            <person name="Detter J.C."/>
            <person name="Han C."/>
            <person name="Schmutz J."/>
            <person name="Larimer F."/>
            <person name="Land M."/>
            <person name="Hauser L."/>
            <person name="Kyrpides N."/>
            <person name="Ivanova N."/>
            <person name="Biddle J.F."/>
            <person name="Zhang Z."/>
            <person name="Fitz-Gibbon S.T."/>
            <person name="Lowe T.M."/>
            <person name="Saltikov C."/>
            <person name="House C.H."/>
            <person name="Richardson P."/>
        </authorList>
    </citation>
    <scope>NUCLEOTIDE SEQUENCE [LARGE SCALE GENOMIC DNA]</scope>
    <source>
        <strain evidence="12">ATCC 700844 / DSM 13496 / JCM 10307 / IC-167</strain>
    </source>
</reference>
<keyword evidence="6 11" id="KW-0808">Transferase</keyword>
<dbReference type="PANTHER" id="PTHR30573:SF0">
    <property type="entry name" value="QUINOLINATE SYNTHASE, CHLOROPLASTIC"/>
    <property type="match status" value="1"/>
</dbReference>
<keyword evidence="5" id="KW-0662">Pyridine nucleotide biosynthesis</keyword>
<keyword evidence="11" id="KW-0489">Methyltransferase</keyword>
<dbReference type="GO" id="GO:0032259">
    <property type="term" value="P:methylation"/>
    <property type="evidence" value="ECO:0007669"/>
    <property type="project" value="UniProtKB-KW"/>
</dbReference>
<dbReference type="Gene3D" id="3.40.50.10800">
    <property type="entry name" value="NadA-like"/>
    <property type="match status" value="3"/>
</dbReference>
<comment type="cofactor">
    <cofactor evidence="1">
        <name>[4Fe-4S] cluster</name>
        <dbReference type="ChEBI" id="CHEBI:49883"/>
    </cofactor>
</comment>
<dbReference type="OrthoDB" id="5931at2157"/>
<keyword evidence="7" id="KW-0479">Metal-binding</keyword>
<evidence type="ECO:0000256" key="9">
    <source>
        <dbReference type="ARBA" id="ARBA00023014"/>
    </source>
</evidence>
<dbReference type="NCBIfam" id="TIGR00550">
    <property type="entry name" value="nadA"/>
    <property type="match status" value="1"/>
</dbReference>
<dbReference type="InterPro" id="IPR003473">
    <property type="entry name" value="NadA"/>
</dbReference>
<dbReference type="KEGG" id="cma:Cmaq_1792"/>
<sequence>MSKEALIKEIKGLKQERNAIILGHNYMDMDVQLIADFTGDSYDLAVKAMETKAEVIVFAGVRFMAEQAKALNYDREVLSPDLNAGCTIADALDTETLREYRERYPGVPVVLYINSNIDVKAMADYIVTSSTAVKAVRKIPGDTVIFGPDYNLATYVERMTSKKIIKVPPNGKCIVHGNYVPDYIREARTKYPGAKVMIHPEAPLNIIDLVDFVGSTNQMIEFARNSEAREFIVGTEIGMINALKLKVPGKEFYPLTTEPIARCPFMAMITLEKIYRSLRDDVYRVEIPGNIAEAVREAFERTRKLLGD</sequence>
<dbReference type="EC" id="2.5.1.72" evidence="3 10"/>
<comment type="pathway">
    <text evidence="2">Cofactor biosynthesis; NAD(+) biosynthesis; quinolinate from iminoaspartate: step 1/1.</text>
</comment>
<dbReference type="AlphaFoldDB" id="A8MAY6"/>
<dbReference type="GO" id="GO:0008987">
    <property type="term" value="F:quinolinate synthetase A activity"/>
    <property type="evidence" value="ECO:0007669"/>
    <property type="project" value="UniProtKB-UniRule"/>
</dbReference>
<proteinExistence type="predicted"/>
<keyword evidence="12" id="KW-1185">Reference proteome</keyword>
<dbReference type="SUPFAM" id="SSF142754">
    <property type="entry name" value="NadA-like"/>
    <property type="match status" value="1"/>
</dbReference>
<dbReference type="GO" id="GO:0034628">
    <property type="term" value="P:'de novo' NAD+ biosynthetic process from L-aspartate"/>
    <property type="evidence" value="ECO:0007669"/>
    <property type="project" value="TreeGrafter"/>
</dbReference>
<dbReference type="NCBIfam" id="NF006878">
    <property type="entry name" value="PRK09375.1-2"/>
    <property type="match status" value="1"/>
</dbReference>